<dbReference type="EMBL" id="CAJOBQ010000132">
    <property type="protein sequence ID" value="CAF4268328.1"/>
    <property type="molecule type" value="Genomic_DNA"/>
</dbReference>
<dbReference type="InterPro" id="IPR015797">
    <property type="entry name" value="NUDIX_hydrolase-like_dom_sf"/>
</dbReference>
<dbReference type="Proteomes" id="UP000663851">
    <property type="component" value="Unassembled WGS sequence"/>
</dbReference>
<evidence type="ECO:0000313" key="12">
    <source>
        <dbReference type="EMBL" id="CAF4617320.1"/>
    </source>
</evidence>
<keyword evidence="7" id="KW-0464">Manganese</keyword>
<proteinExistence type="inferred from homology"/>
<comment type="cofactor">
    <cofactor evidence="1">
        <name>Mn(2+)</name>
        <dbReference type="ChEBI" id="CHEBI:29035"/>
    </cofactor>
</comment>
<dbReference type="Proteomes" id="UP000663873">
    <property type="component" value="Unassembled WGS sequence"/>
</dbReference>
<keyword evidence="4" id="KW-0479">Metal-binding</keyword>
<evidence type="ECO:0000313" key="11">
    <source>
        <dbReference type="EMBL" id="CAF4268328.1"/>
    </source>
</evidence>
<evidence type="ECO:0000256" key="3">
    <source>
        <dbReference type="ARBA" id="ARBA00005582"/>
    </source>
</evidence>
<gene>
    <name evidence="9" type="ORF">HFQ381_LOCUS2357</name>
    <name evidence="12" type="ORF">TOA249_LOCUS11716</name>
    <name evidence="11" type="ORF">TSG867_LOCUS4166</name>
    <name evidence="10" type="ORF">UJA718_LOCUS3161</name>
</gene>
<evidence type="ECO:0000256" key="4">
    <source>
        <dbReference type="ARBA" id="ARBA00022723"/>
    </source>
</evidence>
<keyword evidence="5" id="KW-0378">Hydrolase</keyword>
<accession>A0A821D7T3</accession>
<evidence type="ECO:0000313" key="14">
    <source>
        <dbReference type="Proteomes" id="UP000663873"/>
    </source>
</evidence>
<dbReference type="SUPFAM" id="SSF55811">
    <property type="entry name" value="Nudix"/>
    <property type="match status" value="1"/>
</dbReference>
<evidence type="ECO:0000256" key="1">
    <source>
        <dbReference type="ARBA" id="ARBA00001936"/>
    </source>
</evidence>
<dbReference type="EMBL" id="CAJOBS010000645">
    <property type="protein sequence ID" value="CAF4617320.1"/>
    <property type="molecule type" value="Genomic_DNA"/>
</dbReference>
<sequence>MVPWRQSASLILMGKKQINNIHGQSLFDYSTLFLKRSPNMRFAPNISAFPGGKLDQCDLSLEWPKYLSSSINIDRFSKRKADIYKDVDHPYPGLVFRLCAIRETFEETGLLLAKSRTSSNSDRHSSMLNLSNELINKWRDRIRHDASQFIVMCKEIDIEPAVHSLFEWSQYLAAAIAKVRFDTIFYIVTLPNTYPCSIAHDDHETVSADWLEPDIAVRKYRENSISFLPPQIYELARLGNFRKLSDLIEFLSKCDNDSKHHIQRILGICYKLPEAMVLLMPGDEHYPLDASFTTPVLSTNQTLKDFDSKIQNRLVMMNKGDNRKWEVHCKDTDNTEKDQLYIKPLLDGWEKL</sequence>
<dbReference type="Proteomes" id="UP000663838">
    <property type="component" value="Unassembled WGS sequence"/>
</dbReference>
<feature type="domain" description="Nudix hydrolase" evidence="8">
    <location>
        <begin position="3"/>
        <end position="233"/>
    </location>
</feature>
<dbReference type="AlphaFoldDB" id="A0A821D7T3"/>
<evidence type="ECO:0000256" key="6">
    <source>
        <dbReference type="ARBA" id="ARBA00022842"/>
    </source>
</evidence>
<dbReference type="GO" id="GO:0005739">
    <property type="term" value="C:mitochondrion"/>
    <property type="evidence" value="ECO:0007669"/>
    <property type="project" value="TreeGrafter"/>
</dbReference>
<dbReference type="InterPro" id="IPR039121">
    <property type="entry name" value="NUDT19"/>
</dbReference>
<dbReference type="EMBL" id="CAJOBP010000231">
    <property type="protein sequence ID" value="CAF4145634.1"/>
    <property type="molecule type" value="Genomic_DNA"/>
</dbReference>
<dbReference type="InterPro" id="IPR000086">
    <property type="entry name" value="NUDIX_hydrolase_dom"/>
</dbReference>
<dbReference type="CDD" id="cd18870">
    <property type="entry name" value="NUDIX_AcylCoAdiphos_Nudt19"/>
    <property type="match status" value="1"/>
</dbReference>
<dbReference type="Proteomes" id="UP000663862">
    <property type="component" value="Unassembled WGS sequence"/>
</dbReference>
<evidence type="ECO:0000256" key="7">
    <source>
        <dbReference type="ARBA" id="ARBA00023211"/>
    </source>
</evidence>
<keyword evidence="14" id="KW-1185">Reference proteome</keyword>
<dbReference type="GO" id="GO:0016818">
    <property type="term" value="F:hydrolase activity, acting on acid anhydrides, in phosphorus-containing anhydrides"/>
    <property type="evidence" value="ECO:0007669"/>
    <property type="project" value="InterPro"/>
</dbReference>
<evidence type="ECO:0000256" key="5">
    <source>
        <dbReference type="ARBA" id="ARBA00022801"/>
    </source>
</evidence>
<dbReference type="PROSITE" id="PS51462">
    <property type="entry name" value="NUDIX"/>
    <property type="match status" value="1"/>
</dbReference>
<comment type="caution">
    <text evidence="12">The sequence shown here is derived from an EMBL/GenBank/DDBJ whole genome shotgun (WGS) entry which is preliminary data.</text>
</comment>
<evidence type="ECO:0000313" key="9">
    <source>
        <dbReference type="EMBL" id="CAF4121040.1"/>
    </source>
</evidence>
<dbReference type="Gene3D" id="3.90.79.10">
    <property type="entry name" value="Nucleoside Triphosphate Pyrophosphohydrolase"/>
    <property type="match status" value="1"/>
</dbReference>
<reference evidence="12" key="1">
    <citation type="submission" date="2021-02" db="EMBL/GenBank/DDBJ databases">
        <authorList>
            <person name="Nowell W R."/>
        </authorList>
    </citation>
    <scope>NUCLEOTIDE SEQUENCE</scope>
</reference>
<keyword evidence="6" id="KW-0460">Magnesium</keyword>
<protein>
    <recommendedName>
        <fullName evidence="8">Nudix hydrolase domain-containing protein</fullName>
    </recommendedName>
</protein>
<evidence type="ECO:0000256" key="2">
    <source>
        <dbReference type="ARBA" id="ARBA00001946"/>
    </source>
</evidence>
<dbReference type="EMBL" id="CAJOBO010000076">
    <property type="protein sequence ID" value="CAF4121040.1"/>
    <property type="molecule type" value="Genomic_DNA"/>
</dbReference>
<dbReference type="PANTHER" id="PTHR12318:SF0">
    <property type="entry name" value="ACYL-COENZYME A DIPHOSPHATASE NUDT19"/>
    <property type="match status" value="1"/>
</dbReference>
<evidence type="ECO:0000313" key="13">
    <source>
        <dbReference type="Proteomes" id="UP000663838"/>
    </source>
</evidence>
<evidence type="ECO:0000313" key="10">
    <source>
        <dbReference type="EMBL" id="CAF4145634.1"/>
    </source>
</evidence>
<dbReference type="GO" id="GO:0046872">
    <property type="term" value="F:metal ion binding"/>
    <property type="evidence" value="ECO:0007669"/>
    <property type="project" value="UniProtKB-KW"/>
</dbReference>
<comment type="similarity">
    <text evidence="3">Belongs to the Nudix hydrolase family.</text>
</comment>
<evidence type="ECO:0000259" key="8">
    <source>
        <dbReference type="PROSITE" id="PS51462"/>
    </source>
</evidence>
<name>A0A821D7T3_9BILA</name>
<organism evidence="12 13">
    <name type="scientific">Rotaria socialis</name>
    <dbReference type="NCBI Taxonomy" id="392032"/>
    <lineage>
        <taxon>Eukaryota</taxon>
        <taxon>Metazoa</taxon>
        <taxon>Spiralia</taxon>
        <taxon>Gnathifera</taxon>
        <taxon>Rotifera</taxon>
        <taxon>Eurotatoria</taxon>
        <taxon>Bdelloidea</taxon>
        <taxon>Philodinida</taxon>
        <taxon>Philodinidae</taxon>
        <taxon>Rotaria</taxon>
    </lineage>
</organism>
<dbReference type="PANTHER" id="PTHR12318">
    <property type="entry name" value="TESTOSTERONE-REGULATED PROTEIN RP2"/>
    <property type="match status" value="1"/>
</dbReference>
<comment type="cofactor">
    <cofactor evidence="2">
        <name>Mg(2+)</name>
        <dbReference type="ChEBI" id="CHEBI:18420"/>
    </cofactor>
</comment>